<evidence type="ECO:0000256" key="2">
    <source>
        <dbReference type="ARBA" id="ARBA00004673"/>
    </source>
</evidence>
<keyword evidence="8 19" id="KW-0679">Respiratory chain</keyword>
<dbReference type="SUPFAM" id="SSF46626">
    <property type="entry name" value="Cytochrome c"/>
    <property type="match status" value="2"/>
</dbReference>
<dbReference type="Proteomes" id="UP000251571">
    <property type="component" value="Unassembled WGS sequence"/>
</dbReference>
<dbReference type="Proteomes" id="UP000245839">
    <property type="component" value="Unassembled WGS sequence"/>
</dbReference>
<dbReference type="InterPro" id="IPR036909">
    <property type="entry name" value="Cyt_c-like_dom_sf"/>
</dbReference>
<dbReference type="AlphaFoldDB" id="A0A2Y9A957"/>
<evidence type="ECO:0000313" key="24">
    <source>
        <dbReference type="EMBL" id="PWJ22459.1"/>
    </source>
</evidence>
<keyword evidence="14 22" id="KW-1133">Transmembrane helix</keyword>
<feature type="binding site" description="covalent" evidence="21">
    <location>
        <position position="121"/>
    </location>
    <ligand>
        <name>heme c</name>
        <dbReference type="ChEBI" id="CHEBI:61717"/>
        <label>1</label>
    </ligand>
</feature>
<dbReference type="GO" id="GO:1902600">
    <property type="term" value="P:proton transmembrane transport"/>
    <property type="evidence" value="ECO:0007669"/>
    <property type="project" value="UniProtKB-KW"/>
</dbReference>
<dbReference type="InterPro" id="IPR032858">
    <property type="entry name" value="CcoP_N"/>
</dbReference>
<evidence type="ECO:0000313" key="26">
    <source>
        <dbReference type="Proteomes" id="UP000245839"/>
    </source>
</evidence>
<dbReference type="GO" id="GO:0005506">
    <property type="term" value="F:iron ion binding"/>
    <property type="evidence" value="ECO:0007669"/>
    <property type="project" value="InterPro"/>
</dbReference>
<dbReference type="Pfam" id="PF14715">
    <property type="entry name" value="FixP_N"/>
    <property type="match status" value="1"/>
</dbReference>
<dbReference type="PANTHER" id="PTHR33751:SF1">
    <property type="entry name" value="CBB3-TYPE CYTOCHROME C OXIDASE SUBUNIT FIXP"/>
    <property type="match status" value="1"/>
</dbReference>
<keyword evidence="13 19" id="KW-0249">Electron transport</keyword>
<evidence type="ECO:0000256" key="13">
    <source>
        <dbReference type="ARBA" id="ARBA00022982"/>
    </source>
</evidence>
<dbReference type="NCBIfam" id="TIGR00782">
    <property type="entry name" value="ccoP"/>
    <property type="match status" value="1"/>
</dbReference>
<evidence type="ECO:0000313" key="27">
    <source>
        <dbReference type="Proteomes" id="UP000251571"/>
    </source>
</evidence>
<keyword evidence="7 19" id="KW-0349">Heme</keyword>
<evidence type="ECO:0000256" key="19">
    <source>
        <dbReference type="PIRNR" id="PIRNR000006"/>
    </source>
</evidence>
<dbReference type="EMBL" id="QGDJ01000001">
    <property type="protein sequence ID" value="PWJ22459.1"/>
    <property type="molecule type" value="Genomic_DNA"/>
</dbReference>
<keyword evidence="17 19" id="KW-0406">Ion transport</keyword>
<protein>
    <recommendedName>
        <fullName evidence="19">Cbb3-type cytochrome c oxidase subunit</fullName>
    </recommendedName>
</protein>
<keyword evidence="4 19" id="KW-0813">Transport</keyword>
<comment type="pathway">
    <text evidence="2 19">Energy metabolism; oxidative phosphorylation.</text>
</comment>
<evidence type="ECO:0000256" key="7">
    <source>
        <dbReference type="ARBA" id="ARBA00022617"/>
    </source>
</evidence>
<dbReference type="RefSeq" id="WP_109563010.1">
    <property type="nucleotide sequence ID" value="NZ_QGDJ01000001.1"/>
</dbReference>
<dbReference type="Pfam" id="PF13442">
    <property type="entry name" value="Cytochrome_CBB3"/>
    <property type="match status" value="2"/>
</dbReference>
<evidence type="ECO:0000256" key="10">
    <source>
        <dbReference type="ARBA" id="ARBA00022723"/>
    </source>
</evidence>
<feature type="binding site" description="covalent" evidence="21">
    <location>
        <position position="218"/>
    </location>
    <ligand>
        <name>heme c</name>
        <dbReference type="ChEBI" id="CHEBI:61717"/>
        <label>2</label>
    </ligand>
</feature>
<comment type="function">
    <text evidence="19">C-type cytochrome. Part of the cbb3-type cytochrome c oxidase complex.</text>
</comment>
<organism evidence="25 27">
    <name type="scientific">Jannaschia seohaensis</name>
    <dbReference type="NCBI Taxonomy" id="475081"/>
    <lineage>
        <taxon>Bacteria</taxon>
        <taxon>Pseudomonadati</taxon>
        <taxon>Pseudomonadota</taxon>
        <taxon>Alphaproteobacteria</taxon>
        <taxon>Rhodobacterales</taxon>
        <taxon>Roseobacteraceae</taxon>
        <taxon>Jannaschia</taxon>
    </lineage>
</organism>
<evidence type="ECO:0000256" key="1">
    <source>
        <dbReference type="ARBA" id="ARBA00004533"/>
    </source>
</evidence>
<dbReference type="PRINTS" id="PR00605">
    <property type="entry name" value="CYTCHROMECIC"/>
</dbReference>
<sequence length="294" mass="31914">MADRKIDPETGTETTGHDWDGIEELNTPLPRWWLWTFYGTIVWGVIYVILFPAWPLVNGATSGILGWSTRGDVAAETERVALSNADMNDSLVAVDLAALEENEDLHRFAVQAGASVFRTYCSQCHGAGAAGVQASGYPNLLDDDWLWGGTIEDIVYTVRHGIRNEDDPDARWSEMPAFDGILSDEEITAVTHHVRSLSDLEHDAEAAAFGSDLYLDNCASCHGDNGLGDRFVGAPNLADAIWLRGGSQEAIEAQLRAPRHGVMPPWGERLGEAEVRAVSAYVHGLGGGERPASE</sequence>
<evidence type="ECO:0000256" key="11">
    <source>
        <dbReference type="ARBA" id="ARBA00022737"/>
    </source>
</evidence>
<evidence type="ECO:0000256" key="9">
    <source>
        <dbReference type="ARBA" id="ARBA00022692"/>
    </source>
</evidence>
<evidence type="ECO:0000256" key="14">
    <source>
        <dbReference type="ARBA" id="ARBA00022989"/>
    </source>
</evidence>
<keyword evidence="11" id="KW-0677">Repeat</keyword>
<dbReference type="Gene3D" id="1.10.760.10">
    <property type="entry name" value="Cytochrome c-like domain"/>
    <property type="match status" value="2"/>
</dbReference>
<dbReference type="GO" id="GO:0009055">
    <property type="term" value="F:electron transfer activity"/>
    <property type="evidence" value="ECO:0007669"/>
    <property type="project" value="InterPro"/>
</dbReference>
<comment type="subcellular location">
    <subcellularLocation>
        <location evidence="1 19">Cell inner membrane</location>
    </subcellularLocation>
</comment>
<evidence type="ECO:0000256" key="17">
    <source>
        <dbReference type="ARBA" id="ARBA00023065"/>
    </source>
</evidence>
<keyword evidence="6 19" id="KW-0997">Cell inner membrane</keyword>
<reference evidence="24 26" key="2">
    <citation type="submission" date="2018-03" db="EMBL/GenBank/DDBJ databases">
        <title>Genomic Encyclopedia of Archaeal and Bacterial Type Strains, Phase II (KMG-II): from individual species to whole genera.</title>
        <authorList>
            <person name="Goeker M."/>
        </authorList>
    </citation>
    <scope>NUCLEOTIDE SEQUENCE [LARGE SCALE GENOMIC DNA]</scope>
    <source>
        <strain evidence="24 26">DSM 25227</strain>
    </source>
</reference>
<evidence type="ECO:0000256" key="12">
    <source>
        <dbReference type="ARBA" id="ARBA00022781"/>
    </source>
</evidence>
<evidence type="ECO:0000256" key="21">
    <source>
        <dbReference type="PIRSR" id="PIRSR000006-2"/>
    </source>
</evidence>
<evidence type="ECO:0000256" key="6">
    <source>
        <dbReference type="ARBA" id="ARBA00022519"/>
    </source>
</evidence>
<accession>A0A2Y9A957</accession>
<evidence type="ECO:0000313" key="25">
    <source>
        <dbReference type="EMBL" id="SSA38737.1"/>
    </source>
</evidence>
<keyword evidence="9 22" id="KW-0812">Transmembrane</keyword>
<proteinExistence type="inferred from homology"/>
<dbReference type="PROSITE" id="PS51007">
    <property type="entry name" value="CYTC"/>
    <property type="match status" value="2"/>
</dbReference>
<dbReference type="GO" id="GO:0016491">
    <property type="term" value="F:oxidoreductase activity"/>
    <property type="evidence" value="ECO:0007669"/>
    <property type="project" value="UniProtKB-KW"/>
</dbReference>
<evidence type="ECO:0000256" key="5">
    <source>
        <dbReference type="ARBA" id="ARBA00022475"/>
    </source>
</evidence>
<feature type="domain" description="Cytochrome c" evidence="23">
    <location>
        <begin position="108"/>
        <end position="198"/>
    </location>
</feature>
<feature type="domain" description="Cytochrome c" evidence="23">
    <location>
        <begin position="205"/>
        <end position="286"/>
    </location>
</feature>
<gene>
    <name evidence="24" type="ORF">BCF38_101873</name>
    <name evidence="25" type="ORF">SAMN05421539_101873</name>
</gene>
<dbReference type="GO" id="GO:0020037">
    <property type="term" value="F:heme binding"/>
    <property type="evidence" value="ECO:0007669"/>
    <property type="project" value="InterPro"/>
</dbReference>
<evidence type="ECO:0000256" key="3">
    <source>
        <dbReference type="ARBA" id="ARBA00006113"/>
    </source>
</evidence>
<evidence type="ECO:0000256" key="8">
    <source>
        <dbReference type="ARBA" id="ARBA00022660"/>
    </source>
</evidence>
<feature type="binding site" description="axial binding residue" evidence="20">
    <location>
        <position position="263"/>
    </location>
    <ligand>
        <name>heme c</name>
        <dbReference type="ChEBI" id="CHEBI:61717"/>
        <label>1</label>
    </ligand>
    <ligandPart>
        <name>Fe</name>
        <dbReference type="ChEBI" id="CHEBI:18248"/>
    </ligandPart>
</feature>
<dbReference type="InterPro" id="IPR038414">
    <property type="entry name" value="CcoP_N_sf"/>
</dbReference>
<keyword evidence="5 19" id="KW-1003">Cell membrane</keyword>
<evidence type="ECO:0000256" key="18">
    <source>
        <dbReference type="ARBA" id="ARBA00023136"/>
    </source>
</evidence>
<keyword evidence="16 19" id="KW-0408">Iron</keyword>
<dbReference type="PIRSF" id="PIRSF000006">
    <property type="entry name" value="Cbb3-Cox_fixP"/>
    <property type="match status" value="1"/>
</dbReference>
<feature type="binding site" description="covalent" evidence="21">
    <location>
        <position position="124"/>
    </location>
    <ligand>
        <name>heme c</name>
        <dbReference type="ChEBI" id="CHEBI:61717"/>
        <label>1</label>
    </ligand>
</feature>
<keyword evidence="12 19" id="KW-0375">Hydrogen ion transport</keyword>
<evidence type="ECO:0000256" key="15">
    <source>
        <dbReference type="ARBA" id="ARBA00023002"/>
    </source>
</evidence>
<dbReference type="GO" id="GO:0006119">
    <property type="term" value="P:oxidative phosphorylation"/>
    <property type="evidence" value="ECO:0007669"/>
    <property type="project" value="UniProtKB-UniPathway"/>
</dbReference>
<comment type="subunit">
    <text evidence="19">Component of the cbb3-type cytochrome c oxidase.</text>
</comment>
<keyword evidence="18 19" id="KW-0472">Membrane</keyword>
<evidence type="ECO:0000256" key="16">
    <source>
        <dbReference type="ARBA" id="ARBA00023004"/>
    </source>
</evidence>
<dbReference type="InterPro" id="IPR009056">
    <property type="entry name" value="Cyt_c-like_dom"/>
</dbReference>
<feature type="binding site" description="covalent" evidence="21">
    <location>
        <position position="221"/>
    </location>
    <ligand>
        <name>heme c</name>
        <dbReference type="ChEBI" id="CHEBI:61717"/>
        <label>2</label>
    </ligand>
</feature>
<evidence type="ECO:0000256" key="20">
    <source>
        <dbReference type="PIRSR" id="PIRSR000006-1"/>
    </source>
</evidence>
<dbReference type="InterPro" id="IPR004678">
    <property type="entry name" value="Cyt_c_oxidase_cbb3_su3"/>
</dbReference>
<feature type="binding site" description="axial binding residue" evidence="20">
    <location>
        <position position="175"/>
    </location>
    <ligand>
        <name>heme c</name>
        <dbReference type="ChEBI" id="CHEBI:61717"/>
        <label>2</label>
    </ligand>
    <ligandPart>
        <name>Fe</name>
        <dbReference type="ChEBI" id="CHEBI:18248"/>
    </ligandPart>
</feature>
<dbReference type="PANTHER" id="PTHR33751">
    <property type="entry name" value="CBB3-TYPE CYTOCHROME C OXIDASE SUBUNIT FIXP"/>
    <property type="match status" value="1"/>
</dbReference>
<dbReference type="InterPro" id="IPR008168">
    <property type="entry name" value="Cyt_C_IC"/>
</dbReference>
<dbReference type="Gene3D" id="6.10.280.130">
    <property type="match status" value="1"/>
</dbReference>
<name>A0A2Y9A957_9RHOB</name>
<dbReference type="GO" id="GO:0005886">
    <property type="term" value="C:plasma membrane"/>
    <property type="evidence" value="ECO:0007669"/>
    <property type="project" value="UniProtKB-SubCell"/>
</dbReference>
<comment type="cofactor">
    <cofactor evidence="19 21">
        <name>heme c</name>
        <dbReference type="ChEBI" id="CHEBI:61717"/>
    </cofactor>
    <text evidence="19 21">Binds 2 heme C groups per subunit.</text>
</comment>
<keyword evidence="26" id="KW-1185">Reference proteome</keyword>
<evidence type="ECO:0000256" key="22">
    <source>
        <dbReference type="SAM" id="Phobius"/>
    </source>
</evidence>
<feature type="transmembrane region" description="Helical" evidence="22">
    <location>
        <begin position="32"/>
        <end position="54"/>
    </location>
</feature>
<dbReference type="InterPro" id="IPR050597">
    <property type="entry name" value="Cytochrome_c_Oxidase_Subunit"/>
</dbReference>
<keyword evidence="10 19" id="KW-0479">Metal-binding</keyword>
<comment type="similarity">
    <text evidence="3 19">Belongs to the CcoP / FixP family.</text>
</comment>
<feature type="binding site" description="axial binding residue" evidence="20">
    <location>
        <position position="222"/>
    </location>
    <ligand>
        <name>heme c</name>
        <dbReference type="ChEBI" id="CHEBI:61717"/>
        <label>2</label>
    </ligand>
    <ligandPart>
        <name>Fe</name>
        <dbReference type="ChEBI" id="CHEBI:18248"/>
    </ligandPart>
</feature>
<dbReference type="UniPathway" id="UPA00705"/>
<feature type="binding site" description="axial binding residue" evidence="20">
    <location>
        <position position="125"/>
    </location>
    <ligand>
        <name>heme c</name>
        <dbReference type="ChEBI" id="CHEBI:61717"/>
        <label>1</label>
    </ligand>
    <ligandPart>
        <name>Fe</name>
        <dbReference type="ChEBI" id="CHEBI:18248"/>
    </ligandPart>
</feature>
<evidence type="ECO:0000259" key="23">
    <source>
        <dbReference type="PROSITE" id="PS51007"/>
    </source>
</evidence>
<dbReference type="OrthoDB" id="9811281at2"/>
<evidence type="ECO:0000256" key="4">
    <source>
        <dbReference type="ARBA" id="ARBA00022448"/>
    </source>
</evidence>
<keyword evidence="15 19" id="KW-0560">Oxidoreductase</keyword>
<reference evidence="25 27" key="1">
    <citation type="submission" date="2016-10" db="EMBL/GenBank/DDBJ databases">
        <authorList>
            <person name="Cai Z."/>
        </authorList>
    </citation>
    <scope>NUCLEOTIDE SEQUENCE [LARGE SCALE GENOMIC DNA]</scope>
    <source>
        <strain evidence="25 27">DSM 25227</strain>
    </source>
</reference>
<dbReference type="EMBL" id="UETC01000001">
    <property type="protein sequence ID" value="SSA38737.1"/>
    <property type="molecule type" value="Genomic_DNA"/>
</dbReference>